<dbReference type="GO" id="GO:0016320">
    <property type="term" value="P:endoplasmic reticulum membrane fusion"/>
    <property type="evidence" value="ECO:0007669"/>
    <property type="project" value="TreeGrafter"/>
</dbReference>
<dbReference type="InterPro" id="IPR008803">
    <property type="entry name" value="RHD3/Sey1"/>
</dbReference>
<protein>
    <submittedName>
        <fullName evidence="1">Uncharacterized protein</fullName>
    </submittedName>
</protein>
<reference evidence="1 2" key="1">
    <citation type="journal article" date="2023" name="Int. J. Mol. Sci.">
        <title>De Novo Assembly and Annotation of 11 Diverse Shrub Willow (Salix) Genomes Reveals Novel Gene Organization in Sex-Linked Regions.</title>
        <authorList>
            <person name="Hyden B."/>
            <person name="Feng K."/>
            <person name="Yates T.B."/>
            <person name="Jawdy S."/>
            <person name="Cereghino C."/>
            <person name="Smart L.B."/>
            <person name="Muchero W."/>
        </authorList>
    </citation>
    <scope>NUCLEOTIDE SEQUENCE [LARGE SCALE GENOMIC DNA]</scope>
    <source>
        <tissue evidence="1">Shoot tip</tissue>
    </source>
</reference>
<dbReference type="Proteomes" id="UP001162972">
    <property type="component" value="Chromosome 12"/>
</dbReference>
<proteinExistence type="predicted"/>
<sequence length="109" mass="12287">MEEGMQLIDGNGNFNVEGLKDFMTTTGFADCGLSYAIVAIIGPQRARRKQLTLLDKYCLPRSFGILLLCKHMQTMVLERIAKAMRLIKATAMIRENGIFPIEEPFFLSL</sequence>
<comment type="caution">
    <text evidence="1">The sequence shown here is derived from an EMBL/GenBank/DDBJ whole genome shotgun (WGS) entry which is preliminary data.</text>
</comment>
<dbReference type="PANTHER" id="PTHR45923">
    <property type="entry name" value="PROTEIN SEY1"/>
    <property type="match status" value="1"/>
</dbReference>
<organism evidence="1 2">
    <name type="scientific">Salix udensis</name>
    <dbReference type="NCBI Taxonomy" id="889485"/>
    <lineage>
        <taxon>Eukaryota</taxon>
        <taxon>Viridiplantae</taxon>
        <taxon>Streptophyta</taxon>
        <taxon>Embryophyta</taxon>
        <taxon>Tracheophyta</taxon>
        <taxon>Spermatophyta</taxon>
        <taxon>Magnoliopsida</taxon>
        <taxon>eudicotyledons</taxon>
        <taxon>Gunneridae</taxon>
        <taxon>Pentapetalae</taxon>
        <taxon>rosids</taxon>
        <taxon>fabids</taxon>
        <taxon>Malpighiales</taxon>
        <taxon>Salicaceae</taxon>
        <taxon>Saliceae</taxon>
        <taxon>Salix</taxon>
    </lineage>
</organism>
<keyword evidence="2" id="KW-1185">Reference proteome</keyword>
<dbReference type="AlphaFoldDB" id="A0AAD6K787"/>
<dbReference type="PANTHER" id="PTHR45923:SF20">
    <property type="entry name" value="PROTEIN ROOT HAIR DEFECTIVE 3 HOMOLOG 2"/>
    <property type="match status" value="1"/>
</dbReference>
<accession>A0AAD6K787</accession>
<evidence type="ECO:0000313" key="2">
    <source>
        <dbReference type="Proteomes" id="UP001162972"/>
    </source>
</evidence>
<gene>
    <name evidence="1" type="ORF">OIU84_001325</name>
</gene>
<name>A0AAD6K787_9ROSI</name>
<evidence type="ECO:0000313" key="1">
    <source>
        <dbReference type="EMBL" id="KAJ6417918.1"/>
    </source>
</evidence>
<dbReference type="GO" id="GO:0005783">
    <property type="term" value="C:endoplasmic reticulum"/>
    <property type="evidence" value="ECO:0007669"/>
    <property type="project" value="TreeGrafter"/>
</dbReference>
<dbReference type="GO" id="GO:0003924">
    <property type="term" value="F:GTPase activity"/>
    <property type="evidence" value="ECO:0007669"/>
    <property type="project" value="TreeGrafter"/>
</dbReference>
<dbReference type="EMBL" id="JAPFFJ010000010">
    <property type="protein sequence ID" value="KAJ6417918.1"/>
    <property type="molecule type" value="Genomic_DNA"/>
</dbReference>